<evidence type="ECO:0000256" key="4">
    <source>
        <dbReference type="ARBA" id="ARBA00022801"/>
    </source>
</evidence>
<keyword evidence="8" id="KW-0624">Polysaccharide degradation</keyword>
<sequence length="1129" mass="122366">MNTLKLLTLLGISFFLYGCGGGGDDGDSNSSQYTLSFSVTNSLTGQPIENADVSVDNVSQMTDSAGKAAHSVANGNLSIVVSHDDYASKRLNFSVGNADRSLSIMLLKTTNDSDNQNIDSGTDGGDTDGGTDSGTDGGDTDGGTDSGAGGGDTDGGTDSGTDGGDNASEETRGYVFHSEMEDSFKFDSKGNPWTSGATVNEVVDGDYDRQYSLTSGNNWGGDWAVVAWGHENNETSDAGIYDVLRFKFKSAQVTTVDVSIQSKTEEESKITYALSSATDLGNGWKEMEVAFPHFEELTWIGLMFPVNGTVDVADVYLVDTGENSDAYQGDYTITQYGAGNISDTFNPEGYGCTVDHGFWISNAGVVRPEAGSCDNIATPVPLFPHLAEDIKDQPVPTHKWWGSVSFLGEMTIGDADSAAYITPDPLTARVSNKGFRVMGIPNGLAAGESTFFYTVPAPFDEVFDGIAITNSQFTELEGYLKDHSDGSVTVEWSSNNTPVMEATFVHGSPYVYVKAYQGNIVIKTLRSDGVEKGTFYNKNNSLGIWTSVAGNRNDFLIVGEGDTQFTGASGSSITVINDANEVTVSLLPSTNGTPSDTVSAFFEGPARNVVRHVNVDYSVDRATNDVTVSHAYVDSEGTPVETIAGLHPMHWKNSTAATSEHKVRSARGVVKFAEVSEFSYTIPFVGVLPYLPSLEENYDLPLLKGLVTEYMNKGTSGWNPYTDTYWSGKSYGKAAEVIAIARSIGMDAEANTLTAWLKSELEDWFTADTSGGLDTIKYFVYDETWTTLLGVEESFGAHQQLNDHHFHYGYFVRAAAEICRTDKAWCGADQYGPMIELLIRDYAASKGDDMFPYLRNFDPANGFSWASGHANFALGNNNESTSEAANSYGAIVLYGLITGNDELTEKGMYLHASSSAAYWEYWNNIDGYRNDSPNYADKGDDYDNFPPGYNRITTSIIWGHGTSFSTWFSGAYAHILGIQGLPLNPLVFHVGQHADYMEDYVSLGLEESSNGKPSGLVDGQWRDIWWNLWAMTDAEASITDYETVGSNYVTEEGESKAHTYHWIHTWKALGQLETGTGELTADSPTAVAFKNGNTMTYVVYNFSDSAQTVRFSDGQTVNAVANDFTVVER</sequence>
<feature type="compositionally biased region" description="Gly residues" evidence="9">
    <location>
        <begin position="122"/>
        <end position="163"/>
    </location>
</feature>
<name>A0A2N7LH83_9GAMM</name>
<dbReference type="InterPro" id="IPR008969">
    <property type="entry name" value="CarboxyPept-like_regulatory"/>
</dbReference>
<dbReference type="AlphaFoldDB" id="A0A2N7LH83"/>
<evidence type="ECO:0000256" key="7">
    <source>
        <dbReference type="ARBA" id="ARBA00023316"/>
    </source>
</evidence>
<dbReference type="RefSeq" id="WP_102390071.1">
    <property type="nucleotide sequence ID" value="NZ_MDAL01000002.1"/>
</dbReference>
<dbReference type="PANTHER" id="PTHR31983:SF0">
    <property type="entry name" value="GLUCAN ENDO-1,3-BETA-D-GLUCOSIDASE 2"/>
    <property type="match status" value="1"/>
</dbReference>
<dbReference type="GO" id="GO:0000272">
    <property type="term" value="P:polysaccharide catabolic process"/>
    <property type="evidence" value="ECO:0007669"/>
    <property type="project" value="UniProtKB-KW"/>
</dbReference>
<dbReference type="SUPFAM" id="SSF49464">
    <property type="entry name" value="Carboxypeptidase regulatory domain-like"/>
    <property type="match status" value="1"/>
</dbReference>
<reference evidence="12" key="1">
    <citation type="submission" date="2016-07" db="EMBL/GenBank/DDBJ databases">
        <title>Nontailed viruses are major unrecognized killers of bacteria in the ocean.</title>
        <authorList>
            <person name="Kauffman K."/>
            <person name="Hussain F."/>
            <person name="Yang J."/>
            <person name="Arevalo P."/>
            <person name="Brown J."/>
            <person name="Cutler M."/>
            <person name="Kelly L."/>
            <person name="Polz M.F."/>
        </authorList>
    </citation>
    <scope>NUCLEOTIDE SEQUENCE [LARGE SCALE GENOMIC DNA]</scope>
    <source>
        <strain evidence="12">10N.261.45.A10</strain>
    </source>
</reference>
<dbReference type="InterPro" id="IPR040720">
    <property type="entry name" value="GH81_C"/>
</dbReference>
<dbReference type="GO" id="GO:0071555">
    <property type="term" value="P:cell wall organization"/>
    <property type="evidence" value="ECO:0007669"/>
    <property type="project" value="UniProtKB-KW"/>
</dbReference>
<evidence type="ECO:0000256" key="5">
    <source>
        <dbReference type="ARBA" id="ARBA00023277"/>
    </source>
</evidence>
<accession>A0A2N7LH83</accession>
<keyword evidence="4" id="KW-0378">Hydrolase</keyword>
<dbReference type="Proteomes" id="UP000235387">
    <property type="component" value="Unassembled WGS sequence"/>
</dbReference>
<dbReference type="EMBL" id="MDAL01000002">
    <property type="protein sequence ID" value="PMN94916.1"/>
    <property type="molecule type" value="Genomic_DNA"/>
</dbReference>
<keyword evidence="6" id="KW-0326">Glycosidase</keyword>
<comment type="similarity">
    <text evidence="2">Belongs to the glycosyl hydrolase 81 family.</text>
</comment>
<evidence type="ECO:0000313" key="12">
    <source>
        <dbReference type="Proteomes" id="UP000235387"/>
    </source>
</evidence>
<dbReference type="PROSITE" id="PS51257">
    <property type="entry name" value="PROKAR_LIPOPROTEIN"/>
    <property type="match status" value="1"/>
</dbReference>
<dbReference type="EC" id="3.2.1.39" evidence="3"/>
<dbReference type="Gene3D" id="2.70.98.30">
    <property type="entry name" value="Golgi alpha-mannosidase II, domain 4"/>
    <property type="match status" value="1"/>
</dbReference>
<evidence type="ECO:0000313" key="11">
    <source>
        <dbReference type="EMBL" id="PMN94916.1"/>
    </source>
</evidence>
<dbReference type="InterPro" id="IPR005200">
    <property type="entry name" value="Endo-beta-glucanase"/>
</dbReference>
<keyword evidence="5" id="KW-0119">Carbohydrate metabolism</keyword>
<evidence type="ECO:0000256" key="6">
    <source>
        <dbReference type="ARBA" id="ARBA00023295"/>
    </source>
</evidence>
<keyword evidence="7" id="KW-0961">Cell wall biogenesis/degradation</keyword>
<evidence type="ECO:0000256" key="8">
    <source>
        <dbReference type="ARBA" id="ARBA00023326"/>
    </source>
</evidence>
<evidence type="ECO:0000259" key="10">
    <source>
        <dbReference type="Pfam" id="PF17652"/>
    </source>
</evidence>
<dbReference type="Gene3D" id="2.60.40.1120">
    <property type="entry name" value="Carboxypeptidase-like, regulatory domain"/>
    <property type="match status" value="1"/>
</dbReference>
<proteinExistence type="inferred from homology"/>
<dbReference type="PROSITE" id="PS52008">
    <property type="entry name" value="GH81"/>
    <property type="match status" value="1"/>
</dbReference>
<evidence type="ECO:0000256" key="2">
    <source>
        <dbReference type="ARBA" id="ARBA00010730"/>
    </source>
</evidence>
<protein>
    <recommendedName>
        <fullName evidence="3">glucan endo-1,3-beta-D-glucosidase</fullName>
        <ecNumber evidence="3">3.2.1.39</ecNumber>
    </recommendedName>
</protein>
<evidence type="ECO:0000256" key="1">
    <source>
        <dbReference type="ARBA" id="ARBA00000382"/>
    </source>
</evidence>
<feature type="region of interest" description="Disordered" evidence="9">
    <location>
        <begin position="111"/>
        <end position="169"/>
    </location>
</feature>
<evidence type="ECO:0000256" key="9">
    <source>
        <dbReference type="SAM" id="MobiDB-lite"/>
    </source>
</evidence>
<comment type="catalytic activity">
    <reaction evidence="1">
        <text>Hydrolysis of (1-&gt;3)-beta-D-glucosidic linkages in (1-&gt;3)-beta-D-glucans.</text>
        <dbReference type="EC" id="3.2.1.39"/>
    </reaction>
</comment>
<dbReference type="PANTHER" id="PTHR31983">
    <property type="entry name" value="ENDO-1,3(4)-BETA-GLUCANASE 1"/>
    <property type="match status" value="1"/>
</dbReference>
<dbReference type="GO" id="GO:0052861">
    <property type="term" value="F:endo-1,3(4)-beta-glucanase activity"/>
    <property type="evidence" value="ECO:0007669"/>
    <property type="project" value="InterPro"/>
</dbReference>
<evidence type="ECO:0000256" key="3">
    <source>
        <dbReference type="ARBA" id="ARBA00012780"/>
    </source>
</evidence>
<comment type="caution">
    <text evidence="11">The sequence shown here is derived from an EMBL/GenBank/DDBJ whole genome shotgun (WGS) entry which is preliminary data.</text>
</comment>
<gene>
    <name evidence="11" type="ORF">BCT23_02470</name>
</gene>
<organism evidence="11 12">
    <name type="scientific">Enterovibrio norvegicus</name>
    <dbReference type="NCBI Taxonomy" id="188144"/>
    <lineage>
        <taxon>Bacteria</taxon>
        <taxon>Pseudomonadati</taxon>
        <taxon>Pseudomonadota</taxon>
        <taxon>Gammaproteobacteria</taxon>
        <taxon>Vibrionales</taxon>
        <taxon>Vibrionaceae</taxon>
        <taxon>Enterovibrio</taxon>
    </lineage>
</organism>
<dbReference type="GO" id="GO:0042973">
    <property type="term" value="F:glucan endo-1,3-beta-D-glucosidase activity"/>
    <property type="evidence" value="ECO:0007669"/>
    <property type="project" value="UniProtKB-EC"/>
</dbReference>
<feature type="domain" description="Glycosyl hydrolase family 81 C-terminal" evidence="10">
    <location>
        <begin position="721"/>
        <end position="1057"/>
    </location>
</feature>
<dbReference type="Pfam" id="PF17652">
    <property type="entry name" value="Glyco_hydro81C"/>
    <property type="match status" value="1"/>
</dbReference>